<evidence type="ECO:0000256" key="1">
    <source>
        <dbReference type="SAM" id="Phobius"/>
    </source>
</evidence>
<reference evidence="2" key="1">
    <citation type="submission" date="2024-03" db="EMBL/GenBank/DDBJ databases">
        <title>Deinococcus weizhi sp. nov., isolated from human skin.</title>
        <authorList>
            <person name="Wei Z."/>
            <person name="Tian F."/>
            <person name="Yang C."/>
            <person name="Xin L.T."/>
            <person name="Wen Z.J."/>
            <person name="Lan K.C."/>
            <person name="Yu L."/>
            <person name="Zhe W."/>
            <person name="Dan F.D."/>
            <person name="Jun W."/>
            <person name="Rui Z."/>
            <person name="Yong X.J."/>
            <person name="Ting Y."/>
            <person name="Wei X."/>
            <person name="Xu Z.G."/>
            <person name="Xin Z."/>
            <person name="Dong F.G."/>
            <person name="Ni X.M."/>
            <person name="Zheng M.G."/>
            <person name="Chun Y."/>
            <person name="Qian W.X."/>
        </authorList>
    </citation>
    <scope>NUCLEOTIDE SEQUENCE</scope>
    <source>
        <strain evidence="2">VB142</strain>
    </source>
</reference>
<dbReference type="NCBIfam" id="NF038403">
    <property type="entry name" value="perm_prefix_1"/>
    <property type="match status" value="1"/>
</dbReference>
<dbReference type="AlphaFoldDB" id="A0AAU6Q1M4"/>
<keyword evidence="1" id="KW-0812">Transmembrane</keyword>
<gene>
    <name evidence="2" type="ORF">WDJ50_11895</name>
</gene>
<dbReference type="InterPro" id="IPR047928">
    <property type="entry name" value="Perm_prefix_1"/>
</dbReference>
<evidence type="ECO:0000313" key="2">
    <source>
        <dbReference type="EMBL" id="WYF44104.1"/>
    </source>
</evidence>
<proteinExistence type="predicted"/>
<organism evidence="2">
    <name type="scientific">Deinococcus sp. VB142</name>
    <dbReference type="NCBI Taxonomy" id="3112952"/>
    <lineage>
        <taxon>Bacteria</taxon>
        <taxon>Thermotogati</taxon>
        <taxon>Deinococcota</taxon>
        <taxon>Deinococci</taxon>
        <taxon>Deinococcales</taxon>
        <taxon>Deinococcaceae</taxon>
        <taxon>Deinococcus</taxon>
    </lineage>
</organism>
<dbReference type="RefSeq" id="WP_339095338.1">
    <property type="nucleotide sequence ID" value="NZ_CP149782.1"/>
</dbReference>
<feature type="transmembrane region" description="Helical" evidence="1">
    <location>
        <begin position="74"/>
        <end position="96"/>
    </location>
</feature>
<protein>
    <submittedName>
        <fullName evidence="2">Permease prefix domain 1-containing protein</fullName>
    </submittedName>
</protein>
<name>A0AAU6Q1M4_9DEIO</name>
<sequence>MNVETFIRNATRGLSRRKRAEAQAELRSHLHERTNQLILLGKPLPSAQAQAMQELGAPGEIARGLRRTEHVHPLLSAGALTALAGVLLWPAPYVLWERLTGEIYKSVGTISGTATELKENGYLPLAEVQRQLGEFGIQLLQENDSYLLRRAGLPDAPLGQDKSYRCLPPLLPEQGHLTLNNLMKLPLFIETSSLVNCMARANWPLNVSPISISLEQQNLPLSWGAQYGTTNLLTQAYLPSLTSALKQLPTNAWQGDSNPEPLVIPFTTGNPNPTPPAQLNLAANTPVLALVKAQSWHHDGSRRTPLPTFKAALLWTNARGQLELPQPLDGPPLQLYSTRQAWLDASRTENATVLLKLTAHPTAKIELTPLSTTRRD</sequence>
<keyword evidence="1" id="KW-1133">Transmembrane helix</keyword>
<dbReference type="EMBL" id="CP149782">
    <property type="protein sequence ID" value="WYF44104.1"/>
    <property type="molecule type" value="Genomic_DNA"/>
</dbReference>
<keyword evidence="1" id="KW-0472">Membrane</keyword>
<accession>A0AAU6Q1M4</accession>